<protein>
    <submittedName>
        <fullName evidence="1">Uncharacterized protein</fullName>
    </submittedName>
</protein>
<reference evidence="1" key="1">
    <citation type="submission" date="2020-05" db="EMBL/GenBank/DDBJ databases">
        <authorList>
            <person name="Chiriac C."/>
            <person name="Salcher M."/>
            <person name="Ghai R."/>
            <person name="Kavagutti S V."/>
        </authorList>
    </citation>
    <scope>NUCLEOTIDE SEQUENCE</scope>
</reference>
<evidence type="ECO:0000313" key="1">
    <source>
        <dbReference type="EMBL" id="CAB5219763.1"/>
    </source>
</evidence>
<name>A0A6J7WXG4_9CAUD</name>
<sequence length="79" mass="9060">MTKDFEIHDVDWAKDLETLYEEYMDACFESVDADPEDEPFETLSGEPFCGCPTCHTRETLFFFTPRLLKAADEGKVTLA</sequence>
<gene>
    <name evidence="1" type="ORF">UFOVP221_131</name>
</gene>
<dbReference type="EMBL" id="LR798267">
    <property type="protein sequence ID" value="CAB5219763.1"/>
    <property type="molecule type" value="Genomic_DNA"/>
</dbReference>
<organism evidence="1">
    <name type="scientific">uncultured Caudovirales phage</name>
    <dbReference type="NCBI Taxonomy" id="2100421"/>
    <lineage>
        <taxon>Viruses</taxon>
        <taxon>Duplodnaviria</taxon>
        <taxon>Heunggongvirae</taxon>
        <taxon>Uroviricota</taxon>
        <taxon>Caudoviricetes</taxon>
        <taxon>Peduoviridae</taxon>
        <taxon>Maltschvirus</taxon>
        <taxon>Maltschvirus maltsch</taxon>
    </lineage>
</organism>
<accession>A0A6J7WXG4</accession>
<proteinExistence type="predicted"/>